<dbReference type="KEGG" id="lak:106169042"/>
<feature type="binding site" evidence="5">
    <location>
        <position position="207"/>
    </location>
    <ligand>
        <name>S-adenosyl-L-methionine</name>
        <dbReference type="ChEBI" id="CHEBI:59789"/>
    </ligand>
</feature>
<dbReference type="SUPFAM" id="SSF53335">
    <property type="entry name" value="S-adenosyl-L-methionine-dependent methyltransferases"/>
    <property type="match status" value="1"/>
</dbReference>
<dbReference type="UniPathway" id="UPA00232"/>
<dbReference type="EC" id="2.1.1.64" evidence="5"/>
<dbReference type="PANTHER" id="PTHR43464:SF19">
    <property type="entry name" value="UBIQUINONE BIOSYNTHESIS O-METHYLTRANSFERASE, MITOCHONDRIAL"/>
    <property type="match status" value="1"/>
</dbReference>
<dbReference type="HAMAP" id="MF_00472">
    <property type="entry name" value="UbiG"/>
    <property type="match status" value="1"/>
</dbReference>
<reference evidence="8" key="1">
    <citation type="submission" date="2025-08" db="UniProtKB">
        <authorList>
            <consortium name="RefSeq"/>
        </authorList>
    </citation>
    <scope>IDENTIFICATION</scope>
    <source>
        <tissue evidence="8">Gonads</tissue>
    </source>
</reference>
<dbReference type="GO" id="GO:0046872">
    <property type="term" value="F:metal ion binding"/>
    <property type="evidence" value="ECO:0007669"/>
    <property type="project" value="UniProtKB-KW"/>
</dbReference>
<protein>
    <recommendedName>
        <fullName evidence="5">Ubiquinone biosynthesis O-methyltransferase, mitochondrial</fullName>
    </recommendedName>
    <alternativeName>
        <fullName evidence="5">3-demethylubiquinol 3-O-methyltransferase</fullName>
        <ecNumber evidence="5">2.1.1.64</ecNumber>
    </alternativeName>
    <alternativeName>
        <fullName evidence="5">3-demethylubiquinone 3-O-methyltransferase</fullName>
        <ecNumber evidence="5">2.1.1.-</ecNumber>
    </alternativeName>
    <alternativeName>
        <fullName evidence="5">Polyprenyldihydroxybenzoate methyltransferase</fullName>
        <ecNumber evidence="5">2.1.1.114</ecNumber>
    </alternativeName>
</protein>
<comment type="pathway">
    <text evidence="5">Cofactor biosynthesis; ubiquinone biosynthesis.</text>
</comment>
<dbReference type="EC" id="2.1.1.114" evidence="5"/>
<evidence type="ECO:0000259" key="6">
    <source>
        <dbReference type="Pfam" id="PF08241"/>
    </source>
</evidence>
<dbReference type="AlphaFoldDB" id="A0A1S3J0K9"/>
<evidence type="ECO:0000313" key="7">
    <source>
        <dbReference type="Proteomes" id="UP000085678"/>
    </source>
</evidence>
<dbReference type="InParanoid" id="A0A1S3J0K9"/>
<evidence type="ECO:0000256" key="5">
    <source>
        <dbReference type="HAMAP-Rule" id="MF_03190"/>
    </source>
</evidence>
<keyword evidence="5" id="KW-0496">Mitochondrion</keyword>
<keyword evidence="4 5" id="KW-0949">S-adenosyl-L-methionine</keyword>
<comment type="function">
    <text evidence="5">O-methyltransferase required for two non-consecutive steps during ubiquinone biosynthesis. Catalyzes the 2 O-methylation of 3,4-dihydroxy-5-(all-trans-polyprenyl)benzoic acid into 4-hydroxy-3-methoxy-5-(all-trans-polyprenyl)benzoic acid. Also catalyzes the last step of ubiquinone biosynthesis by mediating methylation of 3-demethylubiquinone into ubiquinone. Also able to mediate the methylation of 3-demethylubiquinol into ubiquinol.</text>
</comment>
<gene>
    <name evidence="8" type="primary">LOC106169042</name>
</gene>
<accession>A0A1S3J0K9</accession>
<dbReference type="OrthoDB" id="3265906at2759"/>
<comment type="cofactor">
    <cofactor evidence="5">
        <name>Mg(2+)</name>
        <dbReference type="ChEBI" id="CHEBI:18420"/>
    </cofactor>
</comment>
<dbReference type="GO" id="GO:0031314">
    <property type="term" value="C:extrinsic component of mitochondrial inner membrane"/>
    <property type="evidence" value="ECO:0007669"/>
    <property type="project" value="UniProtKB-UniRule"/>
</dbReference>
<dbReference type="Pfam" id="PF08241">
    <property type="entry name" value="Methyltransf_11"/>
    <property type="match status" value="1"/>
</dbReference>
<comment type="catalytic activity">
    <reaction evidence="5">
        <text>a 3-demethylubiquinol + S-adenosyl-L-methionine = a ubiquinol + S-adenosyl-L-homocysteine + H(+)</text>
        <dbReference type="Rhea" id="RHEA:44380"/>
        <dbReference type="Rhea" id="RHEA-COMP:9566"/>
        <dbReference type="Rhea" id="RHEA-COMP:10914"/>
        <dbReference type="ChEBI" id="CHEBI:15378"/>
        <dbReference type="ChEBI" id="CHEBI:17976"/>
        <dbReference type="ChEBI" id="CHEBI:57856"/>
        <dbReference type="ChEBI" id="CHEBI:59789"/>
        <dbReference type="ChEBI" id="CHEBI:84422"/>
        <dbReference type="EC" id="2.1.1.64"/>
    </reaction>
</comment>
<evidence type="ECO:0000256" key="2">
    <source>
        <dbReference type="ARBA" id="ARBA00022679"/>
    </source>
</evidence>
<feature type="binding site" evidence="5">
    <location>
        <position position="212"/>
    </location>
    <ligand>
        <name>Mg(2+)</name>
        <dbReference type="ChEBI" id="CHEBI:18420"/>
    </ligand>
</feature>
<comment type="subcellular location">
    <subcellularLocation>
        <location evidence="5">Mitochondrion inner membrane</location>
        <topology evidence="5">Peripheral membrane protein</topology>
        <orientation evidence="5">Matrix side</orientation>
    </subcellularLocation>
</comment>
<dbReference type="EC" id="2.1.1.-" evidence="5"/>
<dbReference type="GO" id="GO:0032259">
    <property type="term" value="P:methylation"/>
    <property type="evidence" value="ECO:0007669"/>
    <property type="project" value="UniProtKB-KW"/>
</dbReference>
<dbReference type="STRING" id="7574.A0A1S3J0K9"/>
<dbReference type="GO" id="GO:0061542">
    <property type="term" value="F:3-demethylubiquinol 3-O-methyltransferase activity"/>
    <property type="evidence" value="ECO:0007669"/>
    <property type="project" value="UniProtKB-UniRule"/>
</dbReference>
<evidence type="ECO:0000313" key="8">
    <source>
        <dbReference type="RefSeq" id="XP_013403786.1"/>
    </source>
</evidence>
<dbReference type="InterPro" id="IPR010233">
    <property type="entry name" value="UbiG_MeTrfase"/>
</dbReference>
<keyword evidence="5" id="KW-0999">Mitochondrion inner membrane</keyword>
<keyword evidence="5" id="KW-0479">Metal-binding</keyword>
<dbReference type="PANTHER" id="PTHR43464">
    <property type="entry name" value="METHYLTRANSFERASE"/>
    <property type="match status" value="1"/>
</dbReference>
<organism evidence="7 8">
    <name type="scientific">Lingula anatina</name>
    <name type="common">Brachiopod</name>
    <name type="synonym">Lingula unguis</name>
    <dbReference type="NCBI Taxonomy" id="7574"/>
    <lineage>
        <taxon>Eukaryota</taxon>
        <taxon>Metazoa</taxon>
        <taxon>Spiralia</taxon>
        <taxon>Lophotrochozoa</taxon>
        <taxon>Brachiopoda</taxon>
        <taxon>Linguliformea</taxon>
        <taxon>Lingulata</taxon>
        <taxon>Lingulida</taxon>
        <taxon>Linguloidea</taxon>
        <taxon>Lingulidae</taxon>
        <taxon>Lingula</taxon>
    </lineage>
</organism>
<comment type="subunit">
    <text evidence="5">Component of a multi-subunit COQ enzyme complex.</text>
</comment>
<evidence type="ECO:0000256" key="3">
    <source>
        <dbReference type="ARBA" id="ARBA00022688"/>
    </source>
</evidence>
<keyword evidence="3 5" id="KW-0831">Ubiquinone biosynthesis</keyword>
<proteinExistence type="inferred from homology"/>
<feature type="binding site" evidence="5">
    <location>
        <position position="111"/>
    </location>
    <ligand>
        <name>S-adenosyl-L-methionine</name>
        <dbReference type="ChEBI" id="CHEBI:59789"/>
    </ligand>
</feature>
<evidence type="ECO:0000256" key="1">
    <source>
        <dbReference type="ARBA" id="ARBA00022603"/>
    </source>
</evidence>
<feature type="binding site" evidence="5">
    <location>
        <position position="139"/>
    </location>
    <ligand>
        <name>S-adenosyl-L-methionine</name>
        <dbReference type="ChEBI" id="CHEBI:59789"/>
    </ligand>
</feature>
<evidence type="ECO:0000256" key="4">
    <source>
        <dbReference type="ARBA" id="ARBA00022691"/>
    </source>
</evidence>
<comment type="similarity">
    <text evidence="5">Belongs to the class I-like SAM-binding methyltransferase superfamily. UbiG/COQ3 family.</text>
</comment>
<dbReference type="Proteomes" id="UP000085678">
    <property type="component" value="Unplaced"/>
</dbReference>
<dbReference type="CDD" id="cd02440">
    <property type="entry name" value="AdoMet_MTases"/>
    <property type="match status" value="1"/>
</dbReference>
<dbReference type="RefSeq" id="XP_013403786.1">
    <property type="nucleotide sequence ID" value="XM_013548332.1"/>
</dbReference>
<dbReference type="GO" id="GO:0120537">
    <property type="term" value="F:3-demethylubiquinone 3-O-methyltransferase activity"/>
    <property type="evidence" value="ECO:0007669"/>
    <property type="project" value="RHEA"/>
</dbReference>
<feature type="binding site" evidence="5">
    <location>
        <position position="208"/>
    </location>
    <ligand>
        <name>Mg(2+)</name>
        <dbReference type="ChEBI" id="CHEBI:18420"/>
    </ligand>
</feature>
<dbReference type="FunCoup" id="A0A1S3J0K9">
    <property type="interactions" value="950"/>
</dbReference>
<dbReference type="GO" id="GO:0010420">
    <property type="term" value="F:polyprenyldihydroxybenzoate methyltransferase activity"/>
    <property type="evidence" value="ECO:0007669"/>
    <property type="project" value="UniProtKB-UniRule"/>
</dbReference>
<keyword evidence="7" id="KW-1185">Reference proteome</keyword>
<dbReference type="GeneID" id="106169042"/>
<keyword evidence="1 5" id="KW-0489">Methyltransferase</keyword>
<dbReference type="InterPro" id="IPR013216">
    <property type="entry name" value="Methyltransf_11"/>
</dbReference>
<keyword evidence="5" id="KW-0472">Membrane</keyword>
<comment type="catalytic activity">
    <reaction evidence="5">
        <text>a 3-demethylubiquinone + S-adenosyl-L-methionine = a ubiquinone + S-adenosyl-L-homocysteine</text>
        <dbReference type="Rhea" id="RHEA:81215"/>
        <dbReference type="Rhea" id="RHEA-COMP:9565"/>
        <dbReference type="Rhea" id="RHEA-COMP:19654"/>
        <dbReference type="ChEBI" id="CHEBI:16389"/>
        <dbReference type="ChEBI" id="CHEBI:57856"/>
        <dbReference type="ChEBI" id="CHEBI:59789"/>
        <dbReference type="ChEBI" id="CHEBI:231825"/>
    </reaction>
</comment>
<dbReference type="Gene3D" id="3.40.50.150">
    <property type="entry name" value="Vaccinia Virus protein VP39"/>
    <property type="match status" value="1"/>
</dbReference>
<feature type="binding site" evidence="5">
    <location>
        <position position="160"/>
    </location>
    <ligand>
        <name>S-adenosyl-L-methionine</name>
        <dbReference type="ChEBI" id="CHEBI:59789"/>
    </ligand>
</feature>
<sequence length="322" mass="36290">MASSTFSHNAIRISVNIRSLPETMGSLNVHVQCVFTRHLHRILNSKGVTLHDAFLVRNFHLSRRDFVQTHEGTHYGSTIDKDEIEKFNKLANNWWSENGEMKALHAMNQLRVPFIRDTLVPEKSITSSPLKGLRILDAGSGGGFLSEPLARLGATVVGVDASEKNHRVAKLHSSHDSSLEKDLTYINCEIEDLLPKEKGSFHAVVASEILEHVADTETFVRACSDLVMPDGSLFFTTLNKTNLSYALSIVAAERLLKIVPVGTHDWSKFIDPLDLQDLLDKYDCSTHQVHGMFYNLLTNRWDWIRDTSINYMLHAVKRTPDS</sequence>
<feature type="binding site" evidence="5">
    <location>
        <position position="211"/>
    </location>
    <ligand>
        <name>Mg(2+)</name>
        <dbReference type="ChEBI" id="CHEBI:18420"/>
    </ligand>
</feature>
<keyword evidence="5" id="KW-0460">Magnesium</keyword>
<dbReference type="InterPro" id="IPR029063">
    <property type="entry name" value="SAM-dependent_MTases_sf"/>
</dbReference>
<dbReference type="NCBIfam" id="TIGR01983">
    <property type="entry name" value="UbiG"/>
    <property type="match status" value="1"/>
</dbReference>
<comment type="catalytic activity">
    <reaction evidence="5">
        <text>a 3,4-dihydroxy-5-(all-trans-polyprenyl)benzoate + S-adenosyl-L-methionine = a 4-hydroxy-3-methoxy-5-(all-trans-polyprenyl)benzoate + S-adenosyl-L-homocysteine + H(+)</text>
        <dbReference type="Rhea" id="RHEA:44452"/>
        <dbReference type="Rhea" id="RHEA-COMP:10930"/>
        <dbReference type="Rhea" id="RHEA-COMP:10931"/>
        <dbReference type="ChEBI" id="CHEBI:15378"/>
        <dbReference type="ChEBI" id="CHEBI:57856"/>
        <dbReference type="ChEBI" id="CHEBI:59789"/>
        <dbReference type="ChEBI" id="CHEBI:64694"/>
        <dbReference type="ChEBI" id="CHEBI:84443"/>
        <dbReference type="EC" id="2.1.1.114"/>
    </reaction>
</comment>
<keyword evidence="2 5" id="KW-0808">Transferase</keyword>
<name>A0A1S3J0K9_LINAN</name>
<feature type="domain" description="Methyltransferase type 11" evidence="6">
    <location>
        <begin position="136"/>
        <end position="235"/>
    </location>
</feature>